<proteinExistence type="predicted"/>
<dbReference type="CDD" id="cd10941">
    <property type="entry name" value="CE4_PuuE_HpPgdA_like_2"/>
    <property type="match status" value="1"/>
</dbReference>
<dbReference type="InterPro" id="IPR045235">
    <property type="entry name" value="PuuE_HpPgdA-like"/>
</dbReference>
<dbReference type="InterPro" id="IPR011330">
    <property type="entry name" value="Glyco_hydro/deAcase_b/a-brl"/>
</dbReference>
<sequence length="278" mass="31712">MNILTIDLEEWFHVVFEGDPAGWKNKESRVMKNTEFVLDELVKNDIKATFFTVGWIAREYPDLVKKINNAGFEIGSHSDFHRVVYKFSKSGFKADVKRSVESLEALIGKKVTSFRAPYFSLTNSVAGYLDTLVENGIEIDSSVCPVVTKYGGYKNFPSNEPCLIKSEHFTIKEFPLSSYRIFSKQILYSGGGYFRLFPFALIKLLFKQQQYNMTYFHPHDFDGRQPALNLSLIADTRRKIGAATAGDKFKKLLASFNFTDISASDKLINWDQVPVVNF</sequence>
<dbReference type="RefSeq" id="WP_321564634.1">
    <property type="nucleotide sequence ID" value="NZ_CP139558.1"/>
</dbReference>
<feature type="domain" description="NodB homology" evidence="1">
    <location>
        <begin position="12"/>
        <end position="278"/>
    </location>
</feature>
<dbReference type="EMBL" id="CP139558">
    <property type="protein sequence ID" value="WPU95526.1"/>
    <property type="molecule type" value="Genomic_DNA"/>
</dbReference>
<organism evidence="2 3">
    <name type="scientific">Mucilaginibacter sabulilitoris</name>
    <dbReference type="NCBI Taxonomy" id="1173583"/>
    <lineage>
        <taxon>Bacteria</taxon>
        <taxon>Pseudomonadati</taxon>
        <taxon>Bacteroidota</taxon>
        <taxon>Sphingobacteriia</taxon>
        <taxon>Sphingobacteriales</taxon>
        <taxon>Sphingobacteriaceae</taxon>
        <taxon>Mucilaginibacter</taxon>
    </lineage>
</organism>
<dbReference type="Gene3D" id="3.20.20.370">
    <property type="entry name" value="Glycoside hydrolase/deacetylase"/>
    <property type="match status" value="1"/>
</dbReference>
<dbReference type="Proteomes" id="UP001324380">
    <property type="component" value="Chromosome"/>
</dbReference>
<protein>
    <submittedName>
        <fullName evidence="2">Polysaccharide deacetylase family protein</fullName>
    </submittedName>
</protein>
<dbReference type="InterPro" id="IPR022560">
    <property type="entry name" value="DUF3473"/>
</dbReference>
<dbReference type="SUPFAM" id="SSF88713">
    <property type="entry name" value="Glycoside hydrolase/deacetylase"/>
    <property type="match status" value="1"/>
</dbReference>
<dbReference type="Pfam" id="PF01522">
    <property type="entry name" value="Polysacc_deac_1"/>
    <property type="match status" value="1"/>
</dbReference>
<dbReference type="PROSITE" id="PS51677">
    <property type="entry name" value="NODB"/>
    <property type="match status" value="1"/>
</dbReference>
<name>A0ABZ0TRY9_9SPHI</name>
<keyword evidence="3" id="KW-1185">Reference proteome</keyword>
<dbReference type="PANTHER" id="PTHR47561:SF1">
    <property type="entry name" value="POLYSACCHARIDE DEACETYLASE FAMILY PROTEIN (AFU_ORTHOLOGUE AFUA_6G05030)"/>
    <property type="match status" value="1"/>
</dbReference>
<accession>A0ABZ0TRY9</accession>
<dbReference type="PANTHER" id="PTHR47561">
    <property type="entry name" value="POLYSACCHARIDE DEACETYLASE FAMILY PROTEIN (AFU_ORTHOLOGUE AFUA_6G05030)"/>
    <property type="match status" value="1"/>
</dbReference>
<evidence type="ECO:0000259" key="1">
    <source>
        <dbReference type="PROSITE" id="PS51677"/>
    </source>
</evidence>
<evidence type="ECO:0000313" key="2">
    <source>
        <dbReference type="EMBL" id="WPU95526.1"/>
    </source>
</evidence>
<dbReference type="Pfam" id="PF11959">
    <property type="entry name" value="DUF3473"/>
    <property type="match status" value="1"/>
</dbReference>
<dbReference type="InterPro" id="IPR002509">
    <property type="entry name" value="NODB_dom"/>
</dbReference>
<gene>
    <name evidence="2" type="ORF">SNE25_08315</name>
</gene>
<reference evidence="2 3" key="1">
    <citation type="submission" date="2023-11" db="EMBL/GenBank/DDBJ databases">
        <title>Analysis of the Genomes of Mucilaginibacter gossypii cycad 4 and M. sabulilitoris SNA2: microbes with the potential for plant growth promotion.</title>
        <authorList>
            <person name="Hirsch A.M."/>
            <person name="Humm E."/>
            <person name="Rubbi M."/>
            <person name="Del Vecchio G."/>
            <person name="Ha S.M."/>
            <person name="Pellegrini M."/>
            <person name="Gunsalus R.P."/>
        </authorList>
    </citation>
    <scope>NUCLEOTIDE SEQUENCE [LARGE SCALE GENOMIC DNA]</scope>
    <source>
        <strain evidence="2 3">SNA2</strain>
    </source>
</reference>
<evidence type="ECO:0000313" key="3">
    <source>
        <dbReference type="Proteomes" id="UP001324380"/>
    </source>
</evidence>